<keyword evidence="3" id="KW-1185">Reference proteome</keyword>
<organism evidence="2 3">
    <name type="scientific">Nocardia aurea</name>
    <dbReference type="NCBI Taxonomy" id="2144174"/>
    <lineage>
        <taxon>Bacteria</taxon>
        <taxon>Bacillati</taxon>
        <taxon>Actinomycetota</taxon>
        <taxon>Actinomycetes</taxon>
        <taxon>Mycobacteriales</taxon>
        <taxon>Nocardiaceae</taxon>
        <taxon>Nocardia</taxon>
    </lineage>
</organism>
<protein>
    <submittedName>
        <fullName evidence="2">Dabb family protein</fullName>
    </submittedName>
</protein>
<dbReference type="SUPFAM" id="SSF54909">
    <property type="entry name" value="Dimeric alpha+beta barrel"/>
    <property type="match status" value="1"/>
</dbReference>
<dbReference type="Gene3D" id="3.30.70.100">
    <property type="match status" value="1"/>
</dbReference>
<evidence type="ECO:0000313" key="3">
    <source>
        <dbReference type="Proteomes" id="UP001551695"/>
    </source>
</evidence>
<dbReference type="PROSITE" id="PS51502">
    <property type="entry name" value="S_R_A_B_BARREL"/>
    <property type="match status" value="1"/>
</dbReference>
<sequence length="97" mass="10864">MDSSSLHHIVLMKFLERSDASEAKRKLLEMADSVPQISTIAIELDEAGTEVSYDLCMTTVHDSAEALRGYQAHPAHLELAAWLVPRLADRAVVDYRR</sequence>
<evidence type="ECO:0000259" key="1">
    <source>
        <dbReference type="PROSITE" id="PS51502"/>
    </source>
</evidence>
<dbReference type="Proteomes" id="UP001551695">
    <property type="component" value="Unassembled WGS sequence"/>
</dbReference>
<dbReference type="InterPro" id="IPR013097">
    <property type="entry name" value="Dabb"/>
</dbReference>
<proteinExistence type="predicted"/>
<dbReference type="RefSeq" id="WP_157978545.1">
    <property type="nucleotide sequence ID" value="NZ_JBEXKW010000018.1"/>
</dbReference>
<dbReference type="PANTHER" id="PTHR37832">
    <property type="entry name" value="BLL2683 PROTEIN"/>
    <property type="match status" value="1"/>
</dbReference>
<dbReference type="SMART" id="SM00886">
    <property type="entry name" value="Dabb"/>
    <property type="match status" value="1"/>
</dbReference>
<feature type="domain" description="Stress-response A/B barrel" evidence="1">
    <location>
        <begin position="6"/>
        <end position="95"/>
    </location>
</feature>
<name>A0ABV3FYD7_9NOCA</name>
<dbReference type="Pfam" id="PF07876">
    <property type="entry name" value="Dabb"/>
    <property type="match status" value="1"/>
</dbReference>
<evidence type="ECO:0000313" key="2">
    <source>
        <dbReference type="EMBL" id="MEV0710437.1"/>
    </source>
</evidence>
<accession>A0ABV3FYD7</accession>
<comment type="caution">
    <text evidence="2">The sequence shown here is derived from an EMBL/GenBank/DDBJ whole genome shotgun (WGS) entry which is preliminary data.</text>
</comment>
<dbReference type="InterPro" id="IPR011008">
    <property type="entry name" value="Dimeric_a/b-barrel"/>
</dbReference>
<dbReference type="PANTHER" id="PTHR37832:SF1">
    <property type="entry name" value="STRESS-RESPONSE A_B BARREL DOMAIN-CONTAINING PROTEIN"/>
    <property type="match status" value="1"/>
</dbReference>
<reference evidence="2 3" key="1">
    <citation type="submission" date="2024-06" db="EMBL/GenBank/DDBJ databases">
        <title>The Natural Products Discovery Center: Release of the First 8490 Sequenced Strains for Exploring Actinobacteria Biosynthetic Diversity.</title>
        <authorList>
            <person name="Kalkreuter E."/>
            <person name="Kautsar S.A."/>
            <person name="Yang D."/>
            <person name="Bader C.D."/>
            <person name="Teijaro C.N."/>
            <person name="Fluegel L."/>
            <person name="Davis C.M."/>
            <person name="Simpson J.R."/>
            <person name="Lauterbach L."/>
            <person name="Steele A.D."/>
            <person name="Gui C."/>
            <person name="Meng S."/>
            <person name="Li G."/>
            <person name="Viehrig K."/>
            <person name="Ye F."/>
            <person name="Su P."/>
            <person name="Kiefer A.F."/>
            <person name="Nichols A."/>
            <person name="Cepeda A.J."/>
            <person name="Yan W."/>
            <person name="Fan B."/>
            <person name="Jiang Y."/>
            <person name="Adhikari A."/>
            <person name="Zheng C.-J."/>
            <person name="Schuster L."/>
            <person name="Cowan T.M."/>
            <person name="Smanski M.J."/>
            <person name="Chevrette M.G."/>
            <person name="De Carvalho L.P.S."/>
            <person name="Shen B."/>
        </authorList>
    </citation>
    <scope>NUCLEOTIDE SEQUENCE [LARGE SCALE GENOMIC DNA]</scope>
    <source>
        <strain evidence="2 3">NPDC050403</strain>
    </source>
</reference>
<dbReference type="EMBL" id="JBFAKC010000010">
    <property type="protein sequence ID" value="MEV0710437.1"/>
    <property type="molecule type" value="Genomic_DNA"/>
</dbReference>
<gene>
    <name evidence="2" type="ORF">AB0I48_22995</name>
</gene>